<evidence type="ECO:0000313" key="2">
    <source>
        <dbReference type="Proteomes" id="UP000271974"/>
    </source>
</evidence>
<name>A0A3S1CFG1_ELYCH</name>
<organism evidence="1 2">
    <name type="scientific">Elysia chlorotica</name>
    <name type="common">Eastern emerald elysia</name>
    <name type="synonym">Sea slug</name>
    <dbReference type="NCBI Taxonomy" id="188477"/>
    <lineage>
        <taxon>Eukaryota</taxon>
        <taxon>Metazoa</taxon>
        <taxon>Spiralia</taxon>
        <taxon>Lophotrochozoa</taxon>
        <taxon>Mollusca</taxon>
        <taxon>Gastropoda</taxon>
        <taxon>Heterobranchia</taxon>
        <taxon>Euthyneura</taxon>
        <taxon>Panpulmonata</taxon>
        <taxon>Sacoglossa</taxon>
        <taxon>Placobranchoidea</taxon>
        <taxon>Plakobranchidae</taxon>
        <taxon>Elysia</taxon>
    </lineage>
</organism>
<protein>
    <submittedName>
        <fullName evidence="1">Uncharacterized protein</fullName>
    </submittedName>
</protein>
<dbReference type="Proteomes" id="UP000271974">
    <property type="component" value="Unassembled WGS sequence"/>
</dbReference>
<comment type="caution">
    <text evidence="1">The sequence shown here is derived from an EMBL/GenBank/DDBJ whole genome shotgun (WGS) entry which is preliminary data.</text>
</comment>
<sequence>MNGVTKLFKVGKVPEALKMAHGREVWRIMIANAAENMILDGRVGVLPVTGALVGGAAINDCGCPIGTRCSLALGGAQCIPIGGLGVGGLDYGVGGLDYGVGGLDYGSRVYERNTFDRSGQCFPLSPACRATAFDRFQECRYTYSSVTGRCIKVYVTFGCSQYNTMSSLDKVRARQCERSHTKAGRNFLWCPRFQIEAGGTSFGAPPVTSSKTGSVCSIFMCVNCAETKSILAMDSDYVARIDNTLVWVGDLRGISIHLVTVDDLS</sequence>
<dbReference type="AlphaFoldDB" id="A0A3S1CFG1"/>
<proteinExistence type="predicted"/>
<dbReference type="OrthoDB" id="10598065at2759"/>
<dbReference type="EMBL" id="RQTK01000015">
    <property type="protein sequence ID" value="RUS91267.1"/>
    <property type="molecule type" value="Genomic_DNA"/>
</dbReference>
<accession>A0A3S1CFG1</accession>
<keyword evidence="2" id="KW-1185">Reference proteome</keyword>
<evidence type="ECO:0000313" key="1">
    <source>
        <dbReference type="EMBL" id="RUS91267.1"/>
    </source>
</evidence>
<reference evidence="1 2" key="1">
    <citation type="submission" date="2019-01" db="EMBL/GenBank/DDBJ databases">
        <title>A draft genome assembly of the solar-powered sea slug Elysia chlorotica.</title>
        <authorList>
            <person name="Cai H."/>
            <person name="Li Q."/>
            <person name="Fang X."/>
            <person name="Li J."/>
            <person name="Curtis N.E."/>
            <person name="Altenburger A."/>
            <person name="Shibata T."/>
            <person name="Feng M."/>
            <person name="Maeda T."/>
            <person name="Schwartz J.A."/>
            <person name="Shigenobu S."/>
            <person name="Lundholm N."/>
            <person name="Nishiyama T."/>
            <person name="Yang H."/>
            <person name="Hasebe M."/>
            <person name="Li S."/>
            <person name="Pierce S.K."/>
            <person name="Wang J."/>
        </authorList>
    </citation>
    <scope>NUCLEOTIDE SEQUENCE [LARGE SCALE GENOMIC DNA]</scope>
    <source>
        <strain evidence="1">EC2010</strain>
        <tissue evidence="1">Whole organism of an adult</tissue>
    </source>
</reference>
<gene>
    <name evidence="1" type="ORF">EGW08_000979</name>
</gene>